<dbReference type="InterPro" id="IPR007362">
    <property type="entry name" value="DUF429"/>
</dbReference>
<accession>A0ABS8C6R5</accession>
<evidence type="ECO:0000313" key="2">
    <source>
        <dbReference type="Proteomes" id="UP000633814"/>
    </source>
</evidence>
<keyword evidence="2" id="KW-1185">Reference proteome</keyword>
<dbReference type="Pfam" id="PF04250">
    <property type="entry name" value="DUF429"/>
    <property type="match status" value="1"/>
</dbReference>
<protein>
    <submittedName>
        <fullName evidence="1">DUF429 domain-containing protein</fullName>
    </submittedName>
</protein>
<name>A0ABS8C6R5_9ALTE</name>
<comment type="caution">
    <text evidence="1">The sequence shown here is derived from an EMBL/GenBank/DDBJ whole genome shotgun (WGS) entry which is preliminary data.</text>
</comment>
<dbReference type="Proteomes" id="UP000633814">
    <property type="component" value="Unassembled WGS sequence"/>
</dbReference>
<organism evidence="1 2">
    <name type="scientific">Alishewanella maricola</name>
    <dbReference type="NCBI Taxonomy" id="2795740"/>
    <lineage>
        <taxon>Bacteria</taxon>
        <taxon>Pseudomonadati</taxon>
        <taxon>Pseudomonadota</taxon>
        <taxon>Gammaproteobacteria</taxon>
        <taxon>Alteromonadales</taxon>
        <taxon>Alteromonadaceae</taxon>
        <taxon>Alishewanella</taxon>
    </lineage>
</organism>
<evidence type="ECO:0000313" key="1">
    <source>
        <dbReference type="EMBL" id="MCB5228023.1"/>
    </source>
</evidence>
<proteinExistence type="predicted"/>
<reference evidence="1 2" key="1">
    <citation type="submission" date="2021-10" db="EMBL/GenBank/DDBJ databases">
        <title>Alishewanella koreense sp. nov. isolated from seawater of southwestern coast in South Korea and the proposal for the reclassification of Rheinheimera perlucida and Rheinheimera tuosuensis as Arsukibacterium perlucida and Arsukibacterium tuosuensis.</title>
        <authorList>
            <person name="Kim K.H."/>
            <person name="Ruan W."/>
            <person name="Kim K.R."/>
            <person name="Baek J.H."/>
            <person name="Jeon C.O."/>
        </authorList>
    </citation>
    <scope>NUCLEOTIDE SEQUENCE [LARGE SCALE GENOMIC DNA]</scope>
    <source>
        <strain evidence="1 2">16-MA</strain>
    </source>
</reference>
<sequence>MQTTPTEHNTTYVGIDGCKSGWFVAILQGEQLRFQLCHTLAEVDARLPRHSIVFIDMPIGFIEPGEAQRQCDRLARQALPGRRGSVFPVPCRKAVYADDYPTACDINAAEIGKRFPIQTWHIVPKIREVHQLLQTQPRCNGDYYESHPELVFAGFAQAPMAELKSTAAGQQARLAVIARQVPHWLPVIEQALNETLKKHAKPDDIIDAFVLLLAASQPKHWQYLPSVADPDSEGLNRQIVYVP</sequence>
<dbReference type="RefSeq" id="WP_226752087.1">
    <property type="nucleotide sequence ID" value="NZ_JAEINI020000013.1"/>
</dbReference>
<gene>
    <name evidence="1" type="ORF">JAO78_014510</name>
</gene>
<dbReference type="EMBL" id="JAEINI020000013">
    <property type="protein sequence ID" value="MCB5228023.1"/>
    <property type="molecule type" value="Genomic_DNA"/>
</dbReference>